<feature type="transmembrane region" description="Helical" evidence="1">
    <location>
        <begin position="38"/>
        <end position="57"/>
    </location>
</feature>
<gene>
    <name evidence="3" type="ORF">HNQ64_001118</name>
</gene>
<dbReference type="PANTHER" id="PTHR37947:SF2">
    <property type="entry name" value="VON WILLEBRAND FACTOR TYPE A"/>
    <property type="match status" value="1"/>
</dbReference>
<feature type="transmembrane region" description="Helical" evidence="1">
    <location>
        <begin position="6"/>
        <end position="26"/>
    </location>
</feature>
<dbReference type="Proteomes" id="UP000534294">
    <property type="component" value="Unassembled WGS sequence"/>
</dbReference>
<evidence type="ECO:0000313" key="4">
    <source>
        <dbReference type="Proteomes" id="UP000534294"/>
    </source>
</evidence>
<dbReference type="InterPro" id="IPR029062">
    <property type="entry name" value="Class_I_gatase-like"/>
</dbReference>
<dbReference type="Pfam" id="PF13768">
    <property type="entry name" value="VWA_3"/>
    <property type="match status" value="1"/>
</dbReference>
<dbReference type="AlphaFoldDB" id="A0A7W8DPF7"/>
<protein>
    <submittedName>
        <fullName evidence="3">Mg-chelatase subunit ChlD</fullName>
    </submittedName>
</protein>
<keyword evidence="1" id="KW-0812">Transmembrane</keyword>
<dbReference type="SMART" id="SM00327">
    <property type="entry name" value="VWA"/>
    <property type="match status" value="2"/>
</dbReference>
<dbReference type="InterPro" id="IPR010768">
    <property type="entry name" value="GATase1-like"/>
</dbReference>
<keyword evidence="1" id="KW-0472">Membrane</keyword>
<comment type="caution">
    <text evidence="3">The sequence shown here is derived from an EMBL/GenBank/DDBJ whole genome shotgun (WGS) entry which is preliminary data.</text>
</comment>
<evidence type="ECO:0000313" key="3">
    <source>
        <dbReference type="EMBL" id="MBB5036876.1"/>
    </source>
</evidence>
<dbReference type="EMBL" id="JACHIF010000002">
    <property type="protein sequence ID" value="MBB5036876.1"/>
    <property type="molecule type" value="Genomic_DNA"/>
</dbReference>
<dbReference type="InterPro" id="IPR036465">
    <property type="entry name" value="vWFA_dom_sf"/>
</dbReference>
<evidence type="ECO:0000256" key="1">
    <source>
        <dbReference type="SAM" id="Phobius"/>
    </source>
</evidence>
<dbReference type="RefSeq" id="WP_184206220.1">
    <property type="nucleotide sequence ID" value="NZ_JACHIF010000002.1"/>
</dbReference>
<dbReference type="Gene3D" id="3.40.50.880">
    <property type="match status" value="2"/>
</dbReference>
<keyword evidence="4" id="KW-1185">Reference proteome</keyword>
<dbReference type="SUPFAM" id="SSF53300">
    <property type="entry name" value="vWA-like"/>
    <property type="match status" value="2"/>
</dbReference>
<dbReference type="SUPFAM" id="SSF52317">
    <property type="entry name" value="Class I glutamine amidotransferase-like"/>
    <property type="match status" value="1"/>
</dbReference>
<reference evidence="3 4" key="1">
    <citation type="submission" date="2020-08" db="EMBL/GenBank/DDBJ databases">
        <title>Genomic Encyclopedia of Type Strains, Phase IV (KMG-IV): sequencing the most valuable type-strain genomes for metagenomic binning, comparative biology and taxonomic classification.</title>
        <authorList>
            <person name="Goeker M."/>
        </authorList>
    </citation>
    <scope>NUCLEOTIDE SEQUENCE [LARGE SCALE GENOMIC DNA]</scope>
    <source>
        <strain evidence="3 4">DSM 12251</strain>
    </source>
</reference>
<accession>A0A7W8DPF7</accession>
<dbReference type="Gene3D" id="3.40.50.410">
    <property type="entry name" value="von Willebrand factor, type A domain"/>
    <property type="match status" value="1"/>
</dbReference>
<keyword evidence="1" id="KW-1133">Transmembrane helix</keyword>
<dbReference type="PANTHER" id="PTHR37947">
    <property type="entry name" value="BLL2462 PROTEIN"/>
    <property type="match status" value="1"/>
</dbReference>
<sequence>MTFTTFTPLFWLLLLLVAGAAYWRSLVDRPTGLKRASFLLRVLGIVLLALALCQPFIQDQTEDAHVAFVVDVSQSVELKDALEALKPIEDGIQQLRPGDSFSLFAMAKGVREQSPKEMRTLLEGWMKGLADDAFRSESRLGDALLSSRLSFPAGKAKRLILFSDGVETDSSLTDALDQLRREEVDVRFVKLSTLDQPEAALVALESTTGFAFQGEMLRLNAKVRANRDMQARVRLLNKGVMVQEKSVSLKAGEETKLPFDQEMTTPGPGVWTAEIVPEKDHFPINNQASMTLNVQGQPRVLVLHEKERDMRTIVRALKEQDFEVDLRGKRGLPDRMEELLAFDCIVIANLPATEMSARQMNLLRSYVADFGGGLVMLGSDNSFGLGGYYKTPVEEVLPLVSRYEKEKEKPSLAMVLVMDKSGSMQGQPIALARQAAKSATELLSARDQIAVIGFDGQAQIICDMTPASQQSTIMAAIDSLEASGGTFMYPAMEAGREMLDRTTAKVKHMICLTDGQTQEADHIGLTQQMADSGITISTIALGEGSAGELLQQIAEVGRGRFYESNEAESLPQIFTKETTQASKSATQEGLFPHIQITDHPMLSGYDADGLPVTLGYVMTEAKPAVQVLLAAESGDPLLAVGRFGLGMGLAYTGDLTETWGGEWLAWDGCGRFWAQVLRSVVRKMDRAGMDARSEISDGRWTVRLDRRDDAEAPLSGLRMEAQALDENGRPFNIQVDETGLGRYEATIPLGTRQHIALRLHDRDHDKLEVRHYHAAYPNEYRLDGKPADALHALGSYQPASITAALPAAFQLRPISSWFAWLAMSLLLAGILLRRI</sequence>
<dbReference type="InterPro" id="IPR002035">
    <property type="entry name" value="VWF_A"/>
</dbReference>
<organism evidence="3 4">
    <name type="scientific">Prosthecobacter dejongeii</name>
    <dbReference type="NCBI Taxonomy" id="48465"/>
    <lineage>
        <taxon>Bacteria</taxon>
        <taxon>Pseudomonadati</taxon>
        <taxon>Verrucomicrobiota</taxon>
        <taxon>Verrucomicrobiia</taxon>
        <taxon>Verrucomicrobiales</taxon>
        <taxon>Verrucomicrobiaceae</taxon>
        <taxon>Prosthecobacter</taxon>
    </lineage>
</organism>
<dbReference type="PROSITE" id="PS50234">
    <property type="entry name" value="VWFA"/>
    <property type="match status" value="1"/>
</dbReference>
<evidence type="ECO:0000259" key="2">
    <source>
        <dbReference type="PROSITE" id="PS50234"/>
    </source>
</evidence>
<feature type="domain" description="VWFA" evidence="2">
    <location>
        <begin position="413"/>
        <end position="578"/>
    </location>
</feature>
<dbReference type="Pfam" id="PF00092">
    <property type="entry name" value="VWA"/>
    <property type="match status" value="1"/>
</dbReference>
<feature type="transmembrane region" description="Helical" evidence="1">
    <location>
        <begin position="814"/>
        <end position="832"/>
    </location>
</feature>
<proteinExistence type="predicted"/>
<name>A0A7W8DPF7_9BACT</name>
<dbReference type="Pfam" id="PF07090">
    <property type="entry name" value="GATase1_like"/>
    <property type="match status" value="1"/>
</dbReference>
<dbReference type="CDD" id="cd00198">
    <property type="entry name" value="vWFA"/>
    <property type="match status" value="1"/>
</dbReference>